<feature type="compositionally biased region" description="Basic and acidic residues" evidence="1">
    <location>
        <begin position="85"/>
        <end position="94"/>
    </location>
</feature>
<feature type="non-terminal residue" evidence="2">
    <location>
        <position position="114"/>
    </location>
</feature>
<gene>
    <name evidence="2" type="ORF">Tci_862916</name>
</gene>
<accession>A0A699S0M9</accession>
<feature type="compositionally biased region" description="Polar residues" evidence="1">
    <location>
        <begin position="74"/>
        <end position="84"/>
    </location>
</feature>
<evidence type="ECO:0000256" key="1">
    <source>
        <dbReference type="SAM" id="MobiDB-lite"/>
    </source>
</evidence>
<organism evidence="2">
    <name type="scientific">Tanacetum cinerariifolium</name>
    <name type="common">Dalmatian daisy</name>
    <name type="synonym">Chrysanthemum cinerariifolium</name>
    <dbReference type="NCBI Taxonomy" id="118510"/>
    <lineage>
        <taxon>Eukaryota</taxon>
        <taxon>Viridiplantae</taxon>
        <taxon>Streptophyta</taxon>
        <taxon>Embryophyta</taxon>
        <taxon>Tracheophyta</taxon>
        <taxon>Spermatophyta</taxon>
        <taxon>Magnoliopsida</taxon>
        <taxon>eudicotyledons</taxon>
        <taxon>Gunneridae</taxon>
        <taxon>Pentapetalae</taxon>
        <taxon>asterids</taxon>
        <taxon>campanulids</taxon>
        <taxon>Asterales</taxon>
        <taxon>Asteraceae</taxon>
        <taxon>Asteroideae</taxon>
        <taxon>Anthemideae</taxon>
        <taxon>Anthemidinae</taxon>
        <taxon>Tanacetum</taxon>
    </lineage>
</organism>
<feature type="non-terminal residue" evidence="2">
    <location>
        <position position="1"/>
    </location>
</feature>
<evidence type="ECO:0000313" key="2">
    <source>
        <dbReference type="EMBL" id="GFC90946.1"/>
    </source>
</evidence>
<sequence>YELLTGDKPAIGYLKPFGCQMTILNTIDYLAKFDEKADEGYIVGYSIPDDMKELSSLQTQEQEGKGAAQRLGMSISTDRSISASKDTKSADRHPSKLSSNAVSERFPPASNTQN</sequence>
<reference evidence="2" key="1">
    <citation type="journal article" date="2019" name="Sci. Rep.">
        <title>Draft genome of Tanacetum cinerariifolium, the natural source of mosquito coil.</title>
        <authorList>
            <person name="Yamashiro T."/>
            <person name="Shiraishi A."/>
            <person name="Satake H."/>
            <person name="Nakayama K."/>
        </authorList>
    </citation>
    <scope>NUCLEOTIDE SEQUENCE</scope>
</reference>
<dbReference type="EMBL" id="BKCJ011128987">
    <property type="protein sequence ID" value="GFC90946.1"/>
    <property type="molecule type" value="Genomic_DNA"/>
</dbReference>
<proteinExistence type="predicted"/>
<comment type="caution">
    <text evidence="2">The sequence shown here is derived from an EMBL/GenBank/DDBJ whole genome shotgun (WGS) entry which is preliminary data.</text>
</comment>
<dbReference type="AlphaFoldDB" id="A0A699S0M9"/>
<protein>
    <submittedName>
        <fullName evidence="2">Gag/Pol like protein</fullName>
    </submittedName>
</protein>
<feature type="region of interest" description="Disordered" evidence="1">
    <location>
        <begin position="54"/>
        <end position="114"/>
    </location>
</feature>
<name>A0A699S0M9_TANCI</name>